<evidence type="ECO:0000313" key="2">
    <source>
        <dbReference type="EMBL" id="OAQ33125.1"/>
    </source>
</evidence>
<feature type="transmembrane region" description="Helical" evidence="1">
    <location>
        <begin position="20"/>
        <end position="39"/>
    </location>
</feature>
<name>A0A197K6M0_9FUNG</name>
<feature type="transmembrane region" description="Helical" evidence="1">
    <location>
        <begin position="60"/>
        <end position="87"/>
    </location>
</feature>
<protein>
    <submittedName>
        <fullName evidence="2">Uncharacterized protein</fullName>
    </submittedName>
</protein>
<evidence type="ECO:0000313" key="3">
    <source>
        <dbReference type="Proteomes" id="UP000078512"/>
    </source>
</evidence>
<evidence type="ECO:0000256" key="1">
    <source>
        <dbReference type="SAM" id="Phobius"/>
    </source>
</evidence>
<keyword evidence="3" id="KW-1185">Reference proteome</keyword>
<keyword evidence="1" id="KW-0812">Transmembrane</keyword>
<dbReference type="Proteomes" id="UP000078512">
    <property type="component" value="Unassembled WGS sequence"/>
</dbReference>
<reference evidence="2 3" key="1">
    <citation type="submission" date="2016-05" db="EMBL/GenBank/DDBJ databases">
        <title>Genome sequencing reveals origins of a unique bacterial endosymbiosis in the earliest lineages of terrestrial Fungi.</title>
        <authorList>
            <consortium name="DOE Joint Genome Institute"/>
            <person name="Uehling J."/>
            <person name="Gryganskyi A."/>
            <person name="Hameed K."/>
            <person name="Tschaplinski T."/>
            <person name="Misztal P."/>
            <person name="Wu S."/>
            <person name="Desiro A."/>
            <person name="Vande Pol N."/>
            <person name="Du Z.-Y."/>
            <person name="Zienkiewicz A."/>
            <person name="Zienkiewicz K."/>
            <person name="Morin E."/>
            <person name="Tisserant E."/>
            <person name="Splivallo R."/>
            <person name="Hainaut M."/>
            <person name="Henrissat B."/>
            <person name="Ohm R."/>
            <person name="Kuo A."/>
            <person name="Yan J."/>
            <person name="Lipzen A."/>
            <person name="Nolan M."/>
            <person name="Labutti K."/>
            <person name="Barry K."/>
            <person name="Goldstein A."/>
            <person name="Labbe J."/>
            <person name="Schadt C."/>
            <person name="Tuskan G."/>
            <person name="Grigoriev I."/>
            <person name="Martin F."/>
            <person name="Vilgalys R."/>
            <person name="Bonito G."/>
        </authorList>
    </citation>
    <scope>NUCLEOTIDE SEQUENCE [LARGE SCALE GENOMIC DNA]</scope>
    <source>
        <strain evidence="2 3">AG-77</strain>
    </source>
</reference>
<keyword evidence="1" id="KW-1133">Transmembrane helix</keyword>
<keyword evidence="1" id="KW-0472">Membrane</keyword>
<organism evidence="2 3">
    <name type="scientific">Linnemannia elongata AG-77</name>
    <dbReference type="NCBI Taxonomy" id="1314771"/>
    <lineage>
        <taxon>Eukaryota</taxon>
        <taxon>Fungi</taxon>
        <taxon>Fungi incertae sedis</taxon>
        <taxon>Mucoromycota</taxon>
        <taxon>Mortierellomycotina</taxon>
        <taxon>Mortierellomycetes</taxon>
        <taxon>Mortierellales</taxon>
        <taxon>Mortierellaceae</taxon>
        <taxon>Linnemannia</taxon>
    </lineage>
</organism>
<dbReference type="AlphaFoldDB" id="A0A197K6M0"/>
<dbReference type="EMBL" id="KV442022">
    <property type="protein sequence ID" value="OAQ33125.1"/>
    <property type="molecule type" value="Genomic_DNA"/>
</dbReference>
<proteinExistence type="predicted"/>
<dbReference type="OrthoDB" id="2305966at2759"/>
<feature type="transmembrane region" description="Helical" evidence="1">
    <location>
        <begin position="122"/>
        <end position="141"/>
    </location>
</feature>
<accession>A0A197K6M0</accession>
<sequence>MALFSKFFGLVATPTGAPILGLVYATIGLVFAILCFGRFTQLRLGQRHSPLLEREQLSRIMPHAALDLTLPWAIVSLLLLVTGVYGYWGTTKVNFLAMDMFSLAMSLLIGKGSIWHKRQFISASWGFLLMYLCWAIVYIAVENTHIEKVNRDCEERNPDWDDGRCEESRQSTVMIATVFVTIGMVLGIYFTLVVSRWVSGLEWEARLEEEQRLEKWRRGELEKPHDTIIDL</sequence>
<feature type="transmembrane region" description="Helical" evidence="1">
    <location>
        <begin position="173"/>
        <end position="194"/>
    </location>
</feature>
<gene>
    <name evidence="2" type="ORF">K457DRAFT_122834</name>
</gene>